<accession>A0A061DN21</accession>
<dbReference type="InParanoid" id="A0A061DN21"/>
<protein>
    <submittedName>
        <fullName evidence="1">Retrotransposon protein, Ty1-copia subclass, putative</fullName>
    </submittedName>
</protein>
<evidence type="ECO:0000313" key="1">
    <source>
        <dbReference type="EMBL" id="EOX94095.1"/>
    </source>
</evidence>
<dbReference type="eggNOG" id="KOG0017">
    <property type="taxonomic scope" value="Eukaryota"/>
</dbReference>
<evidence type="ECO:0000313" key="2">
    <source>
        <dbReference type="Proteomes" id="UP000026915"/>
    </source>
</evidence>
<dbReference type="CDD" id="cd09272">
    <property type="entry name" value="RNase_HI_RT_Ty1"/>
    <property type="match status" value="1"/>
</dbReference>
<dbReference type="Gramene" id="EOX94095">
    <property type="protein sequence ID" value="EOX94095"/>
    <property type="gene ID" value="TCM_003232"/>
</dbReference>
<organism evidence="1 2">
    <name type="scientific">Theobroma cacao</name>
    <name type="common">Cacao</name>
    <name type="synonym">Cocoa</name>
    <dbReference type="NCBI Taxonomy" id="3641"/>
    <lineage>
        <taxon>Eukaryota</taxon>
        <taxon>Viridiplantae</taxon>
        <taxon>Streptophyta</taxon>
        <taxon>Embryophyta</taxon>
        <taxon>Tracheophyta</taxon>
        <taxon>Spermatophyta</taxon>
        <taxon>Magnoliopsida</taxon>
        <taxon>eudicotyledons</taxon>
        <taxon>Gunneridae</taxon>
        <taxon>Pentapetalae</taxon>
        <taxon>rosids</taxon>
        <taxon>malvids</taxon>
        <taxon>Malvales</taxon>
        <taxon>Malvaceae</taxon>
        <taxon>Byttnerioideae</taxon>
        <taxon>Theobroma</taxon>
    </lineage>
</organism>
<dbReference type="Proteomes" id="UP000026915">
    <property type="component" value="Chromosome 1"/>
</dbReference>
<keyword evidence="2" id="KW-1185">Reference proteome</keyword>
<reference evidence="1 2" key="1">
    <citation type="journal article" date="2013" name="Genome Biol.">
        <title>The genome sequence of the most widely cultivated cacao type and its use to identify candidate genes regulating pod color.</title>
        <authorList>
            <person name="Motamayor J.C."/>
            <person name="Mockaitis K."/>
            <person name="Schmutz J."/>
            <person name="Haiminen N."/>
            <person name="Iii D.L."/>
            <person name="Cornejo O."/>
            <person name="Findley S.D."/>
            <person name="Zheng P."/>
            <person name="Utro F."/>
            <person name="Royaert S."/>
            <person name="Saski C."/>
            <person name="Jenkins J."/>
            <person name="Podicheti R."/>
            <person name="Zhao M."/>
            <person name="Scheffler B.E."/>
            <person name="Stack J.C."/>
            <person name="Feltus F.A."/>
            <person name="Mustiga G.M."/>
            <person name="Amores F."/>
            <person name="Phillips W."/>
            <person name="Marelli J.P."/>
            <person name="May G.D."/>
            <person name="Shapiro H."/>
            <person name="Ma J."/>
            <person name="Bustamante C.D."/>
            <person name="Schnell R.J."/>
            <person name="Main D."/>
            <person name="Gilbert D."/>
            <person name="Parida L."/>
            <person name="Kuhn D.N."/>
        </authorList>
    </citation>
    <scope>NUCLEOTIDE SEQUENCE [LARGE SCALE GENOMIC DNA]</scope>
    <source>
        <strain evidence="2">cv. Matina 1-6</strain>
    </source>
</reference>
<dbReference type="PANTHER" id="PTHR11439">
    <property type="entry name" value="GAG-POL-RELATED RETROTRANSPOSON"/>
    <property type="match status" value="1"/>
</dbReference>
<proteinExistence type="predicted"/>
<sequence length="174" mass="19585">MENSSTKISIPKKMLKIFGVMNMKSIGTPMSPSTKLDKYNKGKDMDQKLYKGMIGSLLYLTASRPDILFSVCLCARFQSCPEESHLIIVKRIFRYLLDTQSLGLWYPKGLFFNLFCYSDFDFASSKNDQKNTSCTGQFLGNMLVSWSCKKQNPVALSTAEAEYISLGSCCAQIL</sequence>
<dbReference type="EMBL" id="CM001879">
    <property type="protein sequence ID" value="EOX94095.1"/>
    <property type="molecule type" value="Genomic_DNA"/>
</dbReference>
<gene>
    <name evidence="1" type="ORF">TCM_003232</name>
</gene>
<dbReference type="OMA" id="DPKETHV"/>
<dbReference type="STRING" id="3641.A0A061DN21"/>
<dbReference type="AlphaFoldDB" id="A0A061DN21"/>
<dbReference type="HOGENOM" id="CLU_001650_8_0_1"/>
<name>A0A061DN21_THECC</name>
<dbReference type="PANTHER" id="PTHR11439:SF442">
    <property type="entry name" value="CYSTEINE-RICH RLK (RECEPTOR-LIKE PROTEIN KINASE) 8"/>
    <property type="match status" value="1"/>
</dbReference>